<dbReference type="AlphaFoldDB" id="A0A0A9H5G1"/>
<accession>A0A0A9H5G1</accession>
<evidence type="ECO:0000313" key="1">
    <source>
        <dbReference type="EMBL" id="JAE31034.1"/>
    </source>
</evidence>
<protein>
    <submittedName>
        <fullName evidence="1">Uncharacterized protein</fullName>
    </submittedName>
</protein>
<reference evidence="1" key="2">
    <citation type="journal article" date="2015" name="Data Brief">
        <title>Shoot transcriptome of the giant reed, Arundo donax.</title>
        <authorList>
            <person name="Barrero R.A."/>
            <person name="Guerrero F.D."/>
            <person name="Moolhuijzen P."/>
            <person name="Goolsby J.A."/>
            <person name="Tidwell J."/>
            <person name="Bellgard S.E."/>
            <person name="Bellgard M.I."/>
        </authorList>
    </citation>
    <scope>NUCLEOTIDE SEQUENCE</scope>
    <source>
        <tissue evidence="1">Shoot tissue taken approximately 20 cm above the soil surface</tissue>
    </source>
</reference>
<proteinExistence type="predicted"/>
<sequence length="40" mass="4630">MPNASQNVGPTQRKDSTTRRVYCRVISLIWSFITLKEMVC</sequence>
<name>A0A0A9H5G1_ARUDO</name>
<organism evidence="1">
    <name type="scientific">Arundo donax</name>
    <name type="common">Giant reed</name>
    <name type="synonym">Donax arundinaceus</name>
    <dbReference type="NCBI Taxonomy" id="35708"/>
    <lineage>
        <taxon>Eukaryota</taxon>
        <taxon>Viridiplantae</taxon>
        <taxon>Streptophyta</taxon>
        <taxon>Embryophyta</taxon>
        <taxon>Tracheophyta</taxon>
        <taxon>Spermatophyta</taxon>
        <taxon>Magnoliopsida</taxon>
        <taxon>Liliopsida</taxon>
        <taxon>Poales</taxon>
        <taxon>Poaceae</taxon>
        <taxon>PACMAD clade</taxon>
        <taxon>Arundinoideae</taxon>
        <taxon>Arundineae</taxon>
        <taxon>Arundo</taxon>
    </lineage>
</organism>
<reference evidence="1" key="1">
    <citation type="submission" date="2014-09" db="EMBL/GenBank/DDBJ databases">
        <authorList>
            <person name="Magalhaes I.L.F."/>
            <person name="Oliveira U."/>
            <person name="Santos F.R."/>
            <person name="Vidigal T.H.D.A."/>
            <person name="Brescovit A.D."/>
            <person name="Santos A.J."/>
        </authorList>
    </citation>
    <scope>NUCLEOTIDE SEQUENCE</scope>
    <source>
        <tissue evidence="1">Shoot tissue taken approximately 20 cm above the soil surface</tissue>
    </source>
</reference>
<dbReference type="EMBL" id="GBRH01166862">
    <property type="protein sequence ID" value="JAE31034.1"/>
    <property type="molecule type" value="Transcribed_RNA"/>
</dbReference>